<dbReference type="RefSeq" id="WP_187423053.1">
    <property type="nucleotide sequence ID" value="NZ_CP060637.1"/>
</dbReference>
<reference evidence="2 3" key="1">
    <citation type="submission" date="2020-08" db="EMBL/GenBank/DDBJ databases">
        <authorList>
            <person name="Liu C."/>
            <person name="Sun Q."/>
        </authorList>
    </citation>
    <scope>NUCLEOTIDE SEQUENCE [LARGE SCALE GENOMIC DNA]</scope>
    <source>
        <strain evidence="2 3">NSJ-57</strain>
    </source>
</reference>
<name>A0A7G9GY20_9FUSO</name>
<dbReference type="EMBL" id="CP060637">
    <property type="protein sequence ID" value="QNM15702.1"/>
    <property type="molecule type" value="Genomic_DNA"/>
</dbReference>
<sequence>MAKIFILDLEGQSIENRVFNRKKCNLHFTIRDFLKFMNYEYDYFYDEPFGFLTYDEMLSTDLKDCNIILGKKEDTVLGFRFHYELEAKKCVVRVLSPSTTVDWTYALKFLKDLSKLLQCSIYDENHERYDYSTIEKYNYKCDILNGIKHLKDIFIKYQMEKVHLGTKDVITLNSNEVDQILGSHNPIENFDEIAIKCSYKINCRPEQEFYISDSEKSVVFGYYIIISGKEINLKIIPNVEPRNNQLVVEYGEVTKWFLHLCFNSGKLTEPLDYFSVLGVLPKEKIHFVTDNIIVIDKLSDIDLKIIYKEYLEKLRYEEKYIVDNQNYYEYYKANLKEIDRIKRLSALTHIGFFLNFCIENNLVSDYYKKYYSMINKKYLRELLLYTFNGILSKIMLNRFGINFADFYYNSNELKEIIKLCMTMEYNESNYEIIKKKYFNKHYSQYNN</sequence>
<feature type="domain" description="DUF7832" evidence="1">
    <location>
        <begin position="323"/>
        <end position="430"/>
    </location>
</feature>
<dbReference type="KEGG" id="fho:H9Q81_02355"/>
<accession>A0A7G9GY20</accession>
<keyword evidence="3" id="KW-1185">Reference proteome</keyword>
<dbReference type="AlphaFoldDB" id="A0A7G9GY20"/>
<dbReference type="Pfam" id="PF25191">
    <property type="entry name" value="DUF7832"/>
    <property type="match status" value="1"/>
</dbReference>
<protein>
    <submittedName>
        <fullName evidence="2">DUF4299 family protein</fullName>
    </submittedName>
</protein>
<evidence type="ECO:0000259" key="1">
    <source>
        <dbReference type="Pfam" id="PF25191"/>
    </source>
</evidence>
<gene>
    <name evidence="2" type="ORF">H9Q81_02355</name>
</gene>
<dbReference type="Pfam" id="PF14132">
    <property type="entry name" value="DUF4299"/>
    <property type="match status" value="1"/>
</dbReference>
<evidence type="ECO:0000313" key="2">
    <source>
        <dbReference type="EMBL" id="QNM15702.1"/>
    </source>
</evidence>
<dbReference type="Proteomes" id="UP000515913">
    <property type="component" value="Chromosome"/>
</dbReference>
<organism evidence="2 3">
    <name type="scientific">Fusobacterium hominis</name>
    <dbReference type="NCBI Taxonomy" id="2764326"/>
    <lineage>
        <taxon>Bacteria</taxon>
        <taxon>Fusobacteriati</taxon>
        <taxon>Fusobacteriota</taxon>
        <taxon>Fusobacteriia</taxon>
        <taxon>Fusobacteriales</taxon>
        <taxon>Fusobacteriaceae</taxon>
        <taxon>Fusobacterium</taxon>
    </lineage>
</organism>
<proteinExistence type="predicted"/>
<dbReference type="InterPro" id="IPR057154">
    <property type="entry name" value="DUF7832"/>
</dbReference>
<evidence type="ECO:0000313" key="3">
    <source>
        <dbReference type="Proteomes" id="UP000515913"/>
    </source>
</evidence>
<dbReference type="InterPro" id="IPR025387">
    <property type="entry name" value="DUF4299"/>
</dbReference>